<sequence>MADPGGEALKRPPRRTPPIVTGWRFVRAGLEATALVTAYEKHGALAMIAKALVVCGDSVVAFWQDRH</sequence>
<proteinExistence type="predicted"/>
<keyword evidence="2" id="KW-1185">Reference proteome</keyword>
<accession>A0A8J3TGH4</accession>
<dbReference type="RefSeq" id="WP_168115150.1">
    <property type="nucleotide sequence ID" value="NZ_BOON01000050.1"/>
</dbReference>
<organism evidence="1 2">
    <name type="scientific">Planosporangium mesophilum</name>
    <dbReference type="NCBI Taxonomy" id="689768"/>
    <lineage>
        <taxon>Bacteria</taxon>
        <taxon>Bacillati</taxon>
        <taxon>Actinomycetota</taxon>
        <taxon>Actinomycetes</taxon>
        <taxon>Micromonosporales</taxon>
        <taxon>Micromonosporaceae</taxon>
        <taxon>Planosporangium</taxon>
    </lineage>
</organism>
<dbReference type="EMBL" id="BOON01000050">
    <property type="protein sequence ID" value="GII25352.1"/>
    <property type="molecule type" value="Genomic_DNA"/>
</dbReference>
<evidence type="ECO:0000313" key="1">
    <source>
        <dbReference type="EMBL" id="GII25352.1"/>
    </source>
</evidence>
<dbReference type="Proteomes" id="UP000599074">
    <property type="component" value="Unassembled WGS sequence"/>
</dbReference>
<gene>
    <name evidence="1" type="ORF">Pme01_49490</name>
</gene>
<protein>
    <submittedName>
        <fullName evidence="1">Uncharacterized protein</fullName>
    </submittedName>
</protein>
<dbReference type="AlphaFoldDB" id="A0A8J3TGH4"/>
<evidence type="ECO:0000313" key="2">
    <source>
        <dbReference type="Proteomes" id="UP000599074"/>
    </source>
</evidence>
<name>A0A8J3TGH4_9ACTN</name>
<reference evidence="1" key="1">
    <citation type="submission" date="2021-01" db="EMBL/GenBank/DDBJ databases">
        <title>Whole genome shotgun sequence of Planosporangium mesophilum NBRC 109066.</title>
        <authorList>
            <person name="Komaki H."/>
            <person name="Tamura T."/>
        </authorList>
    </citation>
    <scope>NUCLEOTIDE SEQUENCE</scope>
    <source>
        <strain evidence="1">NBRC 109066</strain>
    </source>
</reference>
<comment type="caution">
    <text evidence="1">The sequence shown here is derived from an EMBL/GenBank/DDBJ whole genome shotgun (WGS) entry which is preliminary data.</text>
</comment>